<dbReference type="InterPro" id="IPR000073">
    <property type="entry name" value="AB_hydrolase_1"/>
</dbReference>
<dbReference type="InterPro" id="IPR050266">
    <property type="entry name" value="AB_hydrolase_sf"/>
</dbReference>
<evidence type="ECO:0000256" key="2">
    <source>
        <dbReference type="ARBA" id="ARBA00022801"/>
    </source>
</evidence>
<evidence type="ECO:0000256" key="1">
    <source>
        <dbReference type="ARBA" id="ARBA00008645"/>
    </source>
</evidence>
<sequence>MKHIVEVAEISIKVPWGHIAAKWWGSRLTRPIVLIHGWQDNAGTFDALIPLLPRQASYLAIDLPGHGLSSYLPSGMIYSQLNYVYVLRWIYKHYNWDRMSLIGHSMGAIVSFYYACSFPDECDMVLAIDALVPHPTNNSLFLDSFRNGLNDIMIADERNISGTEPPSYPYEIVEKKLLTGVFSSYTKETLPFLLVRGITESKSNQNKYFFTRDNRIKARNIFYAQEREAYVEMASRIKIPYCYIKALQCGFSQWDYIDEILATMKSSNAMFEVHGVDGDHHVHLTDPEKVGPIVSQFLYTHRLAKVSSKL</sequence>
<evidence type="ECO:0000313" key="4">
    <source>
        <dbReference type="EMBL" id="KAJ6647217.1"/>
    </source>
</evidence>
<gene>
    <name evidence="4" type="primary">kraken_2</name>
    <name evidence="4" type="ORF">Bhyg_02438</name>
</gene>
<dbReference type="PANTHER" id="PTHR43798:SF14">
    <property type="entry name" value="SERINE HYDROLASE-LIKE PROTEIN DDB_G0286239"/>
    <property type="match status" value="1"/>
</dbReference>
<dbReference type="Pfam" id="PF00561">
    <property type="entry name" value="Abhydrolase_1"/>
    <property type="match status" value="1"/>
</dbReference>
<dbReference type="InterPro" id="IPR029058">
    <property type="entry name" value="AB_hydrolase_fold"/>
</dbReference>
<dbReference type="GO" id="GO:0016787">
    <property type="term" value="F:hydrolase activity"/>
    <property type="evidence" value="ECO:0007669"/>
    <property type="project" value="UniProtKB-KW"/>
</dbReference>
<proteinExistence type="inferred from homology"/>
<dbReference type="OrthoDB" id="190201at2759"/>
<dbReference type="Gene3D" id="3.40.50.1820">
    <property type="entry name" value="alpha/beta hydrolase"/>
    <property type="match status" value="1"/>
</dbReference>
<feature type="domain" description="AB hydrolase-1" evidence="3">
    <location>
        <begin position="31"/>
        <end position="135"/>
    </location>
</feature>
<name>A0A9Q0NC16_9DIPT</name>
<dbReference type="GO" id="GO:0016020">
    <property type="term" value="C:membrane"/>
    <property type="evidence" value="ECO:0007669"/>
    <property type="project" value="TreeGrafter"/>
</dbReference>
<evidence type="ECO:0000259" key="3">
    <source>
        <dbReference type="Pfam" id="PF00561"/>
    </source>
</evidence>
<keyword evidence="2 4" id="KW-0378">Hydrolase</keyword>
<keyword evidence="5" id="KW-1185">Reference proteome</keyword>
<dbReference type="AlphaFoldDB" id="A0A9Q0NC16"/>
<dbReference type="EMBL" id="WJQU01000001">
    <property type="protein sequence ID" value="KAJ6647217.1"/>
    <property type="molecule type" value="Genomic_DNA"/>
</dbReference>
<dbReference type="Proteomes" id="UP001151699">
    <property type="component" value="Chromosome A"/>
</dbReference>
<dbReference type="PANTHER" id="PTHR43798">
    <property type="entry name" value="MONOACYLGLYCEROL LIPASE"/>
    <property type="match status" value="1"/>
</dbReference>
<dbReference type="SUPFAM" id="SSF53474">
    <property type="entry name" value="alpha/beta-Hydrolases"/>
    <property type="match status" value="1"/>
</dbReference>
<evidence type="ECO:0000313" key="5">
    <source>
        <dbReference type="Proteomes" id="UP001151699"/>
    </source>
</evidence>
<reference evidence="4" key="1">
    <citation type="submission" date="2022-07" db="EMBL/GenBank/DDBJ databases">
        <authorList>
            <person name="Trinca V."/>
            <person name="Uliana J.V.C."/>
            <person name="Torres T.T."/>
            <person name="Ward R.J."/>
            <person name="Monesi N."/>
        </authorList>
    </citation>
    <scope>NUCLEOTIDE SEQUENCE</scope>
    <source>
        <strain evidence="4">HSMRA1968</strain>
        <tissue evidence="4">Whole embryos</tissue>
    </source>
</reference>
<accession>A0A9Q0NC16</accession>
<organism evidence="4 5">
    <name type="scientific">Pseudolycoriella hygida</name>
    <dbReference type="NCBI Taxonomy" id="35572"/>
    <lineage>
        <taxon>Eukaryota</taxon>
        <taxon>Metazoa</taxon>
        <taxon>Ecdysozoa</taxon>
        <taxon>Arthropoda</taxon>
        <taxon>Hexapoda</taxon>
        <taxon>Insecta</taxon>
        <taxon>Pterygota</taxon>
        <taxon>Neoptera</taxon>
        <taxon>Endopterygota</taxon>
        <taxon>Diptera</taxon>
        <taxon>Nematocera</taxon>
        <taxon>Sciaroidea</taxon>
        <taxon>Sciaridae</taxon>
        <taxon>Pseudolycoriella</taxon>
    </lineage>
</organism>
<comment type="caution">
    <text evidence="4">The sequence shown here is derived from an EMBL/GenBank/DDBJ whole genome shotgun (WGS) entry which is preliminary data.</text>
</comment>
<comment type="similarity">
    <text evidence="1">Belongs to the AB hydrolase superfamily.</text>
</comment>
<protein>
    <submittedName>
        <fullName evidence="4">Serine hydrolase</fullName>
    </submittedName>
</protein>